<reference evidence="4" key="1">
    <citation type="journal article" date="2020" name="Genome Biol.">
        <title>Gamete binning: chromosome-level and haplotype-resolved genome assembly enabled by high-throughput single-cell sequencing of gamete genomes.</title>
        <authorList>
            <person name="Campoy J.A."/>
            <person name="Sun H."/>
            <person name="Goel M."/>
            <person name="Jiao W.-B."/>
            <person name="Folz-Donahue K."/>
            <person name="Wang N."/>
            <person name="Rubio M."/>
            <person name="Liu C."/>
            <person name="Kukat C."/>
            <person name="Ruiz D."/>
            <person name="Huettel B."/>
            <person name="Schneeberger K."/>
        </authorList>
    </citation>
    <scope>NUCLEOTIDE SEQUENCE [LARGE SCALE GENOMIC DNA]</scope>
    <source>
        <strain evidence="4">cv. Rojo Pasion</strain>
    </source>
</reference>
<keyword evidence="4" id="KW-1185">Reference proteome</keyword>
<dbReference type="EMBL" id="CAEKKB010000008">
    <property type="protein sequence ID" value="CAB4320659.1"/>
    <property type="molecule type" value="Genomic_DNA"/>
</dbReference>
<feature type="chain" id="PRO_5026658776" evidence="2">
    <location>
        <begin position="25"/>
        <end position="130"/>
    </location>
</feature>
<feature type="signal peptide" evidence="2">
    <location>
        <begin position="1"/>
        <end position="24"/>
    </location>
</feature>
<dbReference type="Proteomes" id="UP000507245">
    <property type="component" value="Unassembled WGS sequence"/>
</dbReference>
<keyword evidence="1" id="KW-1133">Transmembrane helix</keyword>
<keyword evidence="2" id="KW-0732">Signal</keyword>
<dbReference type="AlphaFoldDB" id="A0A6J5Y411"/>
<sequence length="130" mass="14894">MRHSLCFGRLLCLWLMLLLDSSTAATGGFLNTRKVFSEYHNVPVDTHKVFTALVKWGSCRSPSVIHNREVLVRALFVSVLWISAAVQYFLFLFPPSLPPLVPFYRPRRTDRVEPVMASRTAWVGKTRVPF</sequence>
<proteinExistence type="predicted"/>
<evidence type="ECO:0000256" key="1">
    <source>
        <dbReference type="SAM" id="Phobius"/>
    </source>
</evidence>
<evidence type="ECO:0000313" key="3">
    <source>
        <dbReference type="EMBL" id="CAB4320659.1"/>
    </source>
</evidence>
<name>A0A6J5Y411_PRUAR</name>
<gene>
    <name evidence="3" type="ORF">ORAREDHAP_LOCUS49581</name>
</gene>
<protein>
    <submittedName>
        <fullName evidence="3">Uncharacterized protein</fullName>
    </submittedName>
</protein>
<keyword evidence="1" id="KW-0472">Membrane</keyword>
<evidence type="ECO:0000256" key="2">
    <source>
        <dbReference type="SAM" id="SignalP"/>
    </source>
</evidence>
<evidence type="ECO:0000313" key="4">
    <source>
        <dbReference type="Proteomes" id="UP000507245"/>
    </source>
</evidence>
<organism evidence="3 4">
    <name type="scientific">Prunus armeniaca</name>
    <name type="common">Apricot</name>
    <name type="synonym">Armeniaca vulgaris</name>
    <dbReference type="NCBI Taxonomy" id="36596"/>
    <lineage>
        <taxon>Eukaryota</taxon>
        <taxon>Viridiplantae</taxon>
        <taxon>Streptophyta</taxon>
        <taxon>Embryophyta</taxon>
        <taxon>Tracheophyta</taxon>
        <taxon>Spermatophyta</taxon>
        <taxon>Magnoliopsida</taxon>
        <taxon>eudicotyledons</taxon>
        <taxon>Gunneridae</taxon>
        <taxon>Pentapetalae</taxon>
        <taxon>rosids</taxon>
        <taxon>fabids</taxon>
        <taxon>Rosales</taxon>
        <taxon>Rosaceae</taxon>
        <taxon>Amygdaloideae</taxon>
        <taxon>Amygdaleae</taxon>
        <taxon>Prunus</taxon>
    </lineage>
</organism>
<accession>A0A6J5Y411</accession>
<keyword evidence="1" id="KW-0812">Transmembrane</keyword>
<feature type="transmembrane region" description="Helical" evidence="1">
    <location>
        <begin position="70"/>
        <end position="93"/>
    </location>
</feature>